<dbReference type="RefSeq" id="WP_085814916.1">
    <property type="nucleotide sequence ID" value="NZ_BDQG01000001.1"/>
</dbReference>
<accession>A0ABQ0MP74</accession>
<dbReference type="Proteomes" id="UP000194153">
    <property type="component" value="Unassembled WGS sequence"/>
</dbReference>
<evidence type="ECO:0000313" key="3">
    <source>
        <dbReference type="Proteomes" id="UP000194153"/>
    </source>
</evidence>
<proteinExistence type="predicted"/>
<organism evidence="2 3">
    <name type="scientific">Geoanaerobacter pelophilus</name>
    <dbReference type="NCBI Taxonomy" id="60036"/>
    <lineage>
        <taxon>Bacteria</taxon>
        <taxon>Pseudomonadati</taxon>
        <taxon>Thermodesulfobacteriota</taxon>
        <taxon>Desulfuromonadia</taxon>
        <taxon>Geobacterales</taxon>
        <taxon>Geobacteraceae</taxon>
        <taxon>Geoanaerobacter</taxon>
    </lineage>
</organism>
<comment type="caution">
    <text evidence="2">The sequence shown here is derived from an EMBL/GenBank/DDBJ whole genome shotgun (WGS) entry which is preliminary data.</text>
</comment>
<protein>
    <submittedName>
        <fullName evidence="2">Uncharacterized protein</fullName>
    </submittedName>
</protein>
<reference evidence="2 3" key="1">
    <citation type="submission" date="2017-04" db="EMBL/GenBank/DDBJ databases">
        <authorList>
            <consortium name="Geobacter pelophilus Genome Sequencing"/>
            <person name="Aoyagi T."/>
            <person name="Koike H."/>
            <person name="Hori T."/>
        </authorList>
    </citation>
    <scope>NUCLEOTIDE SEQUENCE [LARGE SCALE GENOMIC DNA]</scope>
    <source>
        <strain evidence="2 3">Drf2</strain>
    </source>
</reference>
<dbReference type="EMBL" id="BDQG01000001">
    <property type="protein sequence ID" value="GAW68774.1"/>
    <property type="molecule type" value="Genomic_DNA"/>
</dbReference>
<reference evidence="3" key="2">
    <citation type="submission" date="2017-05" db="EMBL/GenBank/DDBJ databases">
        <title>Draft genome sequence of Geobacter pelophilus, a iron(III)-reducing bacteria.</title>
        <authorList>
            <person name="Aoyagi T."/>
            <person name="Koike H."/>
            <person name="Morita T."/>
            <person name="Sato Y."/>
            <person name="Habe H."/>
            <person name="Hori T."/>
        </authorList>
    </citation>
    <scope>NUCLEOTIDE SEQUENCE [LARGE SCALE GENOMIC DNA]</scope>
    <source>
        <strain evidence="3">Drf2</strain>
    </source>
</reference>
<keyword evidence="3" id="KW-1185">Reference proteome</keyword>
<gene>
    <name evidence="2" type="ORF">GPEL0_01f5260</name>
</gene>
<name>A0ABQ0MP74_9BACT</name>
<feature type="compositionally biased region" description="Pro residues" evidence="1">
    <location>
        <begin position="91"/>
        <end position="101"/>
    </location>
</feature>
<evidence type="ECO:0000256" key="1">
    <source>
        <dbReference type="SAM" id="MobiDB-lite"/>
    </source>
</evidence>
<feature type="region of interest" description="Disordered" evidence="1">
    <location>
        <begin position="82"/>
        <end position="101"/>
    </location>
</feature>
<sequence>MTCRKSALFLNAVAFLALILAGLLVHARQRVNSAAPVVAANALLARQLQLTDLCVFTETGYTRNPGITGTASAFQDSPLSLEHFPSGTLMQPPPAPVWEPP</sequence>
<evidence type="ECO:0000313" key="2">
    <source>
        <dbReference type="EMBL" id="GAW68774.1"/>
    </source>
</evidence>